<dbReference type="KEGG" id="vbl:L21SP4_01106"/>
<dbReference type="InterPro" id="IPR023198">
    <property type="entry name" value="PGP-like_dom2"/>
</dbReference>
<dbReference type="NCBIfam" id="TIGR01662">
    <property type="entry name" value="HAD-SF-IIIA"/>
    <property type="match status" value="1"/>
</dbReference>
<dbReference type="SFLD" id="SFLDG01129">
    <property type="entry name" value="C1.5:_HAD__Beta-PGM__Phosphata"/>
    <property type="match status" value="1"/>
</dbReference>
<dbReference type="Gene3D" id="3.40.50.1000">
    <property type="entry name" value="HAD superfamily/HAD-like"/>
    <property type="match status" value="1"/>
</dbReference>
<dbReference type="PANTHER" id="PTHR43434">
    <property type="entry name" value="PHOSPHOGLYCOLATE PHOSPHATASE"/>
    <property type="match status" value="1"/>
</dbReference>
<comment type="pathway">
    <text evidence="2">Organic acid metabolism; glycolate biosynthesis; glycolate from 2-phosphoglycolate: step 1/1.</text>
</comment>
<keyword evidence="6" id="KW-1185">Reference proteome</keyword>
<dbReference type="InterPro" id="IPR036412">
    <property type="entry name" value="HAD-like_sf"/>
</dbReference>
<accession>A0A0G3EDG9</accession>
<gene>
    <name evidence="5" type="primary">cbbZC</name>
    <name evidence="5" type="ORF">L21SP4_01106</name>
</gene>
<evidence type="ECO:0000313" key="6">
    <source>
        <dbReference type="Proteomes" id="UP000035268"/>
    </source>
</evidence>
<dbReference type="EMBL" id="CP010904">
    <property type="protein sequence ID" value="AKJ64358.1"/>
    <property type="molecule type" value="Genomic_DNA"/>
</dbReference>
<dbReference type="RefSeq" id="WP_074041542.1">
    <property type="nucleotide sequence ID" value="NZ_CP010904.1"/>
</dbReference>
<dbReference type="GO" id="GO:0006281">
    <property type="term" value="P:DNA repair"/>
    <property type="evidence" value="ECO:0007669"/>
    <property type="project" value="TreeGrafter"/>
</dbReference>
<dbReference type="Gene3D" id="1.10.150.240">
    <property type="entry name" value="Putative phosphatase, domain 2"/>
    <property type="match status" value="1"/>
</dbReference>
<dbReference type="InterPro" id="IPR050155">
    <property type="entry name" value="HAD-like_hydrolase_sf"/>
</dbReference>
<evidence type="ECO:0000256" key="4">
    <source>
        <dbReference type="ARBA" id="ARBA00013078"/>
    </source>
</evidence>
<dbReference type="InterPro" id="IPR006549">
    <property type="entry name" value="HAD-SF_hydro_IIIA"/>
</dbReference>
<dbReference type="SUPFAM" id="SSF56784">
    <property type="entry name" value="HAD-like"/>
    <property type="match status" value="1"/>
</dbReference>
<dbReference type="GO" id="GO:0005829">
    <property type="term" value="C:cytosol"/>
    <property type="evidence" value="ECO:0007669"/>
    <property type="project" value="TreeGrafter"/>
</dbReference>
<evidence type="ECO:0000313" key="5">
    <source>
        <dbReference type="EMBL" id="AKJ64358.1"/>
    </source>
</evidence>
<dbReference type="FunFam" id="3.40.50.1000:FF:000022">
    <property type="entry name" value="Phosphoglycolate phosphatase"/>
    <property type="match status" value="1"/>
</dbReference>
<reference evidence="5 6" key="2">
    <citation type="journal article" date="2016" name="ISME J.">
        <title>Characterization of the first cultured representative of Verrucomicrobia subdivision 5 indicates the proposal of a novel phylum.</title>
        <authorList>
            <person name="Spring S."/>
            <person name="Bunk B."/>
            <person name="Sproer C."/>
            <person name="Schumann P."/>
            <person name="Rohde M."/>
            <person name="Tindall B.J."/>
            <person name="Klenk H.P."/>
        </authorList>
    </citation>
    <scope>NUCLEOTIDE SEQUENCE [LARGE SCALE GENOMIC DNA]</scope>
    <source>
        <strain evidence="5 6">L21-Fru-AB</strain>
    </source>
</reference>
<dbReference type="OrthoDB" id="9782449at2"/>
<comment type="catalytic activity">
    <reaction evidence="1">
        <text>2-phosphoglycolate + H2O = glycolate + phosphate</text>
        <dbReference type="Rhea" id="RHEA:14369"/>
        <dbReference type="ChEBI" id="CHEBI:15377"/>
        <dbReference type="ChEBI" id="CHEBI:29805"/>
        <dbReference type="ChEBI" id="CHEBI:43474"/>
        <dbReference type="ChEBI" id="CHEBI:58033"/>
        <dbReference type="EC" id="3.1.3.18"/>
    </reaction>
</comment>
<reference evidence="6" key="1">
    <citation type="submission" date="2015-02" db="EMBL/GenBank/DDBJ databases">
        <title>Description and complete genome sequence of the first cultured representative of the subdivision 5 of the Verrucomicrobia phylum.</title>
        <authorList>
            <person name="Spring S."/>
            <person name="Bunk B."/>
            <person name="Sproer C."/>
            <person name="Klenk H.-P."/>
        </authorList>
    </citation>
    <scope>NUCLEOTIDE SEQUENCE [LARGE SCALE GENOMIC DNA]</scope>
    <source>
        <strain evidence="6">L21-Fru-AB</strain>
    </source>
</reference>
<evidence type="ECO:0000256" key="3">
    <source>
        <dbReference type="ARBA" id="ARBA00006171"/>
    </source>
</evidence>
<dbReference type="GO" id="GO:0008967">
    <property type="term" value="F:phosphoglycolate phosphatase activity"/>
    <property type="evidence" value="ECO:0007669"/>
    <property type="project" value="UniProtKB-EC"/>
</dbReference>
<dbReference type="AlphaFoldDB" id="A0A0G3EDG9"/>
<dbReference type="SFLD" id="SFLDS00003">
    <property type="entry name" value="Haloacid_Dehalogenase"/>
    <property type="match status" value="1"/>
</dbReference>
<dbReference type="PRINTS" id="PR00413">
    <property type="entry name" value="HADHALOGNASE"/>
</dbReference>
<evidence type="ECO:0000256" key="1">
    <source>
        <dbReference type="ARBA" id="ARBA00000830"/>
    </source>
</evidence>
<evidence type="ECO:0000256" key="2">
    <source>
        <dbReference type="ARBA" id="ARBA00004818"/>
    </source>
</evidence>
<keyword evidence="5" id="KW-0378">Hydrolase</keyword>
<comment type="similarity">
    <text evidence="3">Belongs to the HAD-like hydrolase superfamily. CbbY/CbbZ/Gph/YieH family.</text>
</comment>
<dbReference type="Pfam" id="PF13419">
    <property type="entry name" value="HAD_2"/>
    <property type="match status" value="1"/>
</dbReference>
<dbReference type="STRING" id="1307763.L21SP4_01106"/>
<sequence>MTEGLVFDLDGTLVDSRPDLVRAVNLMRADYDLEALDQESVTNGIGDGARKLVERSLEGTGVDVEEALPVYLEHYRRHMTDETALYPGVAEGLEKLRTAGLKLAVLTNKPGKSTREILNHFGLSDFFALVIGGGDIEALKPDPGGLRRILTSLNLSTHLTWMVGDHRTDLEVASRIGMRSIYAAYGFGRRDADQQPDVTIESFDELVGHALPEGKHDPYGA</sequence>
<dbReference type="EC" id="3.1.3.18" evidence="4"/>
<dbReference type="Proteomes" id="UP000035268">
    <property type="component" value="Chromosome"/>
</dbReference>
<dbReference type="InterPro" id="IPR023214">
    <property type="entry name" value="HAD_sf"/>
</dbReference>
<dbReference type="PANTHER" id="PTHR43434:SF1">
    <property type="entry name" value="PHOSPHOGLYCOLATE PHOSPHATASE"/>
    <property type="match status" value="1"/>
</dbReference>
<dbReference type="InterPro" id="IPR041492">
    <property type="entry name" value="HAD_2"/>
</dbReference>
<dbReference type="SFLD" id="SFLDG01135">
    <property type="entry name" value="C1.5.6:_HAD__Beta-PGM__Phospha"/>
    <property type="match status" value="1"/>
</dbReference>
<organism evidence="5 6">
    <name type="scientific">Kiritimatiella glycovorans</name>
    <dbReference type="NCBI Taxonomy" id="1307763"/>
    <lineage>
        <taxon>Bacteria</taxon>
        <taxon>Pseudomonadati</taxon>
        <taxon>Kiritimatiellota</taxon>
        <taxon>Kiritimatiellia</taxon>
        <taxon>Kiritimatiellales</taxon>
        <taxon>Kiritimatiellaceae</taxon>
        <taxon>Kiritimatiella</taxon>
    </lineage>
</organism>
<dbReference type="InterPro" id="IPR006439">
    <property type="entry name" value="HAD-SF_hydro_IA"/>
</dbReference>
<name>A0A0G3EDG9_9BACT</name>
<dbReference type="NCBIfam" id="TIGR01549">
    <property type="entry name" value="HAD-SF-IA-v1"/>
    <property type="match status" value="1"/>
</dbReference>
<protein>
    <recommendedName>
        <fullName evidence="4">phosphoglycolate phosphatase</fullName>
        <ecNumber evidence="4">3.1.3.18</ecNumber>
    </recommendedName>
</protein>
<proteinExistence type="inferred from homology"/>